<evidence type="ECO:0000256" key="1">
    <source>
        <dbReference type="ARBA" id="ARBA00004613"/>
    </source>
</evidence>
<dbReference type="PANTHER" id="PTHR46698">
    <property type="entry name" value="CROSSVEINLESS 2"/>
    <property type="match status" value="1"/>
</dbReference>
<evidence type="ECO:0000256" key="2">
    <source>
        <dbReference type="ARBA" id="ARBA00022525"/>
    </source>
</evidence>
<dbReference type="PROSITE" id="PS50184">
    <property type="entry name" value="VWFC_2"/>
    <property type="match status" value="1"/>
</dbReference>
<dbReference type="AlphaFoldDB" id="T1I3X9"/>
<dbReference type="VEuPathDB" id="VectorBase:RPRC010998"/>
<comment type="subcellular location">
    <subcellularLocation>
        <location evidence="1">Secreted</location>
    </subcellularLocation>
</comment>
<dbReference type="Proteomes" id="UP000015103">
    <property type="component" value="Unassembled WGS sequence"/>
</dbReference>
<evidence type="ECO:0000256" key="3">
    <source>
        <dbReference type="ARBA" id="ARBA00022729"/>
    </source>
</evidence>
<dbReference type="HOGENOM" id="CLU_2641210_0_0_1"/>
<dbReference type="EMBL" id="ACPB03018199">
    <property type="status" value="NOT_ANNOTATED_CDS"/>
    <property type="molecule type" value="Genomic_DNA"/>
</dbReference>
<name>T1I3X9_RHOPR</name>
<dbReference type="eggNOG" id="KOG1181">
    <property type="taxonomic scope" value="Eukaryota"/>
</dbReference>
<dbReference type="EnsemblMetazoa" id="RPRC010998-RA">
    <property type="protein sequence ID" value="RPRC010998-PA"/>
    <property type="gene ID" value="RPRC010998"/>
</dbReference>
<keyword evidence="2" id="KW-0964">Secreted</keyword>
<dbReference type="Gene3D" id="6.20.200.20">
    <property type="match status" value="1"/>
</dbReference>
<accession>T1I3X9</accession>
<keyword evidence="5" id="KW-1185">Reference proteome</keyword>
<dbReference type="SMART" id="SM00214">
    <property type="entry name" value="VWC"/>
    <property type="match status" value="1"/>
</dbReference>
<protein>
    <submittedName>
        <fullName evidence="4">VWFC domain-containing protein</fullName>
    </submittedName>
</protein>
<organism evidence="4 5">
    <name type="scientific">Rhodnius prolixus</name>
    <name type="common">Triatomid bug</name>
    <dbReference type="NCBI Taxonomy" id="13249"/>
    <lineage>
        <taxon>Eukaryota</taxon>
        <taxon>Metazoa</taxon>
        <taxon>Ecdysozoa</taxon>
        <taxon>Arthropoda</taxon>
        <taxon>Hexapoda</taxon>
        <taxon>Insecta</taxon>
        <taxon>Pterygota</taxon>
        <taxon>Neoptera</taxon>
        <taxon>Paraneoptera</taxon>
        <taxon>Hemiptera</taxon>
        <taxon>Heteroptera</taxon>
        <taxon>Panheteroptera</taxon>
        <taxon>Cimicomorpha</taxon>
        <taxon>Reduviidae</taxon>
        <taxon>Triatominae</taxon>
        <taxon>Rhodnius</taxon>
    </lineage>
</organism>
<dbReference type="InterPro" id="IPR001007">
    <property type="entry name" value="VWF_dom"/>
</dbReference>
<evidence type="ECO:0000313" key="4">
    <source>
        <dbReference type="EnsemblMetazoa" id="RPRC010998-PA"/>
    </source>
</evidence>
<evidence type="ECO:0000313" key="5">
    <source>
        <dbReference type="Proteomes" id="UP000015103"/>
    </source>
</evidence>
<dbReference type="Pfam" id="PF00093">
    <property type="entry name" value="VWC"/>
    <property type="match status" value="1"/>
</dbReference>
<dbReference type="InterPro" id="IPR052424">
    <property type="entry name" value="Kielin_Chordin-BMP_Reg"/>
</dbReference>
<dbReference type="STRING" id="13249.T1I3X9"/>
<dbReference type="OMA" id="PSCHILQ"/>
<sequence>MHKALNCMPKGCEYGGIFYKEGDRVKTQDPCLECICDNRHIQCRLKMCPMLPEPPPPSCHILQRPNTCCPRLLCQDG</sequence>
<keyword evidence="3" id="KW-0732">Signal</keyword>
<proteinExistence type="predicted"/>
<dbReference type="SUPFAM" id="SSF57603">
    <property type="entry name" value="FnI-like domain"/>
    <property type="match status" value="1"/>
</dbReference>
<dbReference type="PANTHER" id="PTHR46698:SF3">
    <property type="entry name" value="TENECTIN ISOFORM 1-RELATED"/>
    <property type="match status" value="1"/>
</dbReference>
<dbReference type="GO" id="GO:0005576">
    <property type="term" value="C:extracellular region"/>
    <property type="evidence" value="ECO:0007669"/>
    <property type="project" value="UniProtKB-SubCell"/>
</dbReference>
<dbReference type="InParanoid" id="T1I3X9"/>
<reference evidence="4" key="1">
    <citation type="submission" date="2015-05" db="UniProtKB">
        <authorList>
            <consortium name="EnsemblMetazoa"/>
        </authorList>
    </citation>
    <scope>IDENTIFICATION</scope>
</reference>